<keyword evidence="2" id="KW-1185">Reference proteome</keyword>
<gene>
    <name evidence="1" type="ORF">GMRT_11119</name>
</gene>
<accession>A0A4Z1SZQ7</accession>
<evidence type="ECO:0000313" key="1">
    <source>
        <dbReference type="EMBL" id="TNJ28938.1"/>
    </source>
</evidence>
<sequence length="406" mass="45148">MPPLSALEVLGTLSQIGTRGPIVPGWQGLPAILATEGLMALPLQILRRILQEAVRIHVRICTLLLTDGEKAVLNIQARPRQRKTRTAMQPKRQVQRPVEIVMSDSIRRVQTGSCSTTQMGLDAFILETQPIEALYPEVQGQDVDVIGLLQSTDVVLPTQTPMGRSNTVVTVGDELIPSEPDSISEQQHTPILDLLQNIVVIPGAIKRKPPQRKRLQADTKLRYLFDDTTPERMRKSSDRNQATDLQVLAKLLHLRDLQLMYNVARNKGRSIVEGCLMLHTISAEASLAITHEYVPIGMTDDLQQRYYTSNHDELEGLRVQSEMESDGPFSPGQAFDLEGLSDSNMEGVQYGHILQRIPRTSQSLLRIFAGGKRADIARAFLGVLHLCMEGLVKIEQGEGTVLVRRL</sequence>
<proteinExistence type="predicted"/>
<dbReference type="PROSITE" id="PS50096">
    <property type="entry name" value="IQ"/>
    <property type="match status" value="1"/>
</dbReference>
<dbReference type="EMBL" id="VDLU01000002">
    <property type="protein sequence ID" value="TNJ28938.1"/>
    <property type="molecule type" value="Genomic_DNA"/>
</dbReference>
<reference evidence="1 2" key="1">
    <citation type="submission" date="2019-05" db="EMBL/GenBank/DDBJ databases">
        <title>The compact genome of Giardia muris reveals important steps in the evolution of intestinal protozoan parasites.</title>
        <authorList>
            <person name="Xu F."/>
            <person name="Jimenez-Gonzalez A."/>
            <person name="Einarsson E."/>
            <person name="Astvaldsson A."/>
            <person name="Peirasmaki D."/>
            <person name="Eckmann L."/>
            <person name="Andersson J.O."/>
            <person name="Svard S.G."/>
            <person name="Jerlstrom-Hultqvist J."/>
        </authorList>
    </citation>
    <scope>NUCLEOTIDE SEQUENCE [LARGE SCALE GENOMIC DNA]</scope>
    <source>
        <strain evidence="1 2">Roberts-Thomson</strain>
    </source>
</reference>
<dbReference type="Proteomes" id="UP000315496">
    <property type="component" value="Chromosome 2"/>
</dbReference>
<protein>
    <submittedName>
        <fullName evidence="1">Uncharacterized protein</fullName>
    </submittedName>
</protein>
<comment type="caution">
    <text evidence="1">The sequence shown here is derived from an EMBL/GenBank/DDBJ whole genome shotgun (WGS) entry which is preliminary data.</text>
</comment>
<dbReference type="AlphaFoldDB" id="A0A4Z1SZQ7"/>
<dbReference type="VEuPathDB" id="GiardiaDB:GMRT_11119"/>
<evidence type="ECO:0000313" key="2">
    <source>
        <dbReference type="Proteomes" id="UP000315496"/>
    </source>
</evidence>
<organism evidence="1 2">
    <name type="scientific">Giardia muris</name>
    <dbReference type="NCBI Taxonomy" id="5742"/>
    <lineage>
        <taxon>Eukaryota</taxon>
        <taxon>Metamonada</taxon>
        <taxon>Diplomonadida</taxon>
        <taxon>Hexamitidae</taxon>
        <taxon>Giardiinae</taxon>
        <taxon>Giardia</taxon>
    </lineage>
</organism>
<name>A0A4Z1SZQ7_GIAMU</name>